<organism evidence="1 2">
    <name type="scientific">Vibrio owensii CAIM 1854 = LMG 25443</name>
    <dbReference type="NCBI Taxonomy" id="1229493"/>
    <lineage>
        <taxon>Bacteria</taxon>
        <taxon>Pseudomonadati</taxon>
        <taxon>Pseudomonadota</taxon>
        <taxon>Gammaproteobacteria</taxon>
        <taxon>Vibrionales</taxon>
        <taxon>Vibrionaceae</taxon>
        <taxon>Vibrio</taxon>
    </lineage>
</organism>
<dbReference type="EMBL" id="JPRD01000042">
    <property type="protein sequence ID" value="KIF51122.1"/>
    <property type="molecule type" value="Genomic_DNA"/>
</dbReference>
<sequence>MNLVVHLQKKAINKHGYEWATRQAWKCGIKANLVKRVIGIFKGQIVCVVEGCRAELTTPINNPLHDDEKQGRYVFVGGIFWEPNNVIAPGFPDFMFMHLRSLSHRHKYLTDDELFLSLA</sequence>
<protein>
    <submittedName>
        <fullName evidence="1">Acyl-CoA synthetase</fullName>
    </submittedName>
</protein>
<comment type="caution">
    <text evidence="1">The sequence shown here is derived from an EMBL/GenBank/DDBJ whole genome shotgun (WGS) entry which is preliminary data.</text>
</comment>
<accession>A0A0C1W3X4</accession>
<dbReference type="AlphaFoldDB" id="A0A0C1W3X4"/>
<dbReference type="PATRIC" id="fig|1229493.5.peg.3628"/>
<reference evidence="1 2" key="1">
    <citation type="submission" date="2014-07" db="EMBL/GenBank/DDBJ databases">
        <title>Unique and conserved regions in Vibrio harveyi and related species in comparison with the shrimp pathogen Vibrio harveyi CAIM 1792.</title>
        <authorList>
            <person name="Espinoza-Valles I."/>
            <person name="Vora G."/>
            <person name="Leekitcharoenphon P."/>
            <person name="Ussery D."/>
            <person name="Hoj L."/>
            <person name="Gomez-Gil B."/>
        </authorList>
    </citation>
    <scope>NUCLEOTIDE SEQUENCE [LARGE SCALE GENOMIC DNA]</scope>
    <source>
        <strain evidence="2">CAIM 1854 / LMG 25443</strain>
    </source>
</reference>
<dbReference type="RefSeq" id="WP_005436373.1">
    <property type="nucleotide sequence ID" value="NZ_BAOH01000039.1"/>
</dbReference>
<name>A0A0C1W3X4_9VIBR</name>
<dbReference type="Proteomes" id="UP000031586">
    <property type="component" value="Unassembled WGS sequence"/>
</dbReference>
<gene>
    <name evidence="1" type="ORF">H735_21145</name>
</gene>
<proteinExistence type="predicted"/>
<evidence type="ECO:0000313" key="1">
    <source>
        <dbReference type="EMBL" id="KIF51122.1"/>
    </source>
</evidence>
<evidence type="ECO:0000313" key="2">
    <source>
        <dbReference type="Proteomes" id="UP000031586"/>
    </source>
</evidence>